<dbReference type="AlphaFoldDB" id="A0AAF3EAM3"/>
<evidence type="ECO:0000313" key="4">
    <source>
        <dbReference type="WBParaSite" id="MBELARI_LOCUS10973"/>
    </source>
</evidence>
<feature type="compositionally biased region" description="Gly residues" evidence="1">
    <location>
        <begin position="223"/>
        <end position="237"/>
    </location>
</feature>
<protein>
    <submittedName>
        <fullName evidence="4">Uncharacterized protein</fullName>
    </submittedName>
</protein>
<feature type="compositionally biased region" description="Polar residues" evidence="1">
    <location>
        <begin position="125"/>
        <end position="147"/>
    </location>
</feature>
<feature type="region of interest" description="Disordered" evidence="1">
    <location>
        <begin position="215"/>
        <end position="258"/>
    </location>
</feature>
<organism evidence="3 4">
    <name type="scientific">Mesorhabditis belari</name>
    <dbReference type="NCBI Taxonomy" id="2138241"/>
    <lineage>
        <taxon>Eukaryota</taxon>
        <taxon>Metazoa</taxon>
        <taxon>Ecdysozoa</taxon>
        <taxon>Nematoda</taxon>
        <taxon>Chromadorea</taxon>
        <taxon>Rhabditida</taxon>
        <taxon>Rhabditina</taxon>
        <taxon>Rhabditomorpha</taxon>
        <taxon>Rhabditoidea</taxon>
        <taxon>Rhabditidae</taxon>
        <taxon>Mesorhabditinae</taxon>
        <taxon>Mesorhabditis</taxon>
    </lineage>
</organism>
<reference evidence="4" key="1">
    <citation type="submission" date="2024-02" db="UniProtKB">
        <authorList>
            <consortium name="WormBaseParasite"/>
        </authorList>
    </citation>
    <scope>IDENTIFICATION</scope>
</reference>
<feature type="compositionally biased region" description="Basic and acidic residues" evidence="1">
    <location>
        <begin position="73"/>
        <end position="88"/>
    </location>
</feature>
<dbReference type="Proteomes" id="UP000887575">
    <property type="component" value="Unassembled WGS sequence"/>
</dbReference>
<feature type="region of interest" description="Disordered" evidence="1">
    <location>
        <begin position="73"/>
        <end position="149"/>
    </location>
</feature>
<accession>A0AAF3EAM3</accession>
<dbReference type="WBParaSite" id="MBELARI_LOCUS10973">
    <property type="protein sequence ID" value="MBELARI_LOCUS10973"/>
    <property type="gene ID" value="MBELARI_LOCUS10973"/>
</dbReference>
<evidence type="ECO:0000313" key="3">
    <source>
        <dbReference type="Proteomes" id="UP000887575"/>
    </source>
</evidence>
<name>A0AAF3EAM3_9BILA</name>
<evidence type="ECO:0000256" key="2">
    <source>
        <dbReference type="SAM" id="SignalP"/>
    </source>
</evidence>
<sequence>MLLLSSLLFVFLAKVHTENLDDQLLADAIQAEREALSPNFKKINRRGVIGQKLENEVRDSDFSKSNFRTDDDYSDFEGKTLGRDRSDELSTVTLGPSTIEDSRPQLDSSEVAVGSRAHGSLPGRPSSSENPVKRPSTSMNTPKSNPQPRFPRMGYYFQHYPWWLLPRQYRLRSKDFGYVYPPQYQSAKYIWPGRLPYDYDPYAIYYQTQQARASSSQNFGEQNGSGYGNGATGGGFGEPSLHGSDNNQSGEVELNEKA</sequence>
<keyword evidence="3" id="KW-1185">Reference proteome</keyword>
<keyword evidence="2" id="KW-0732">Signal</keyword>
<feature type="signal peptide" evidence="2">
    <location>
        <begin position="1"/>
        <end position="17"/>
    </location>
</feature>
<feature type="chain" id="PRO_5041926064" evidence="2">
    <location>
        <begin position="18"/>
        <end position="258"/>
    </location>
</feature>
<evidence type="ECO:0000256" key="1">
    <source>
        <dbReference type="SAM" id="MobiDB-lite"/>
    </source>
</evidence>
<proteinExistence type="predicted"/>